<evidence type="ECO:0000256" key="1">
    <source>
        <dbReference type="ARBA" id="ARBA00004651"/>
    </source>
</evidence>
<keyword evidence="3 7" id="KW-0812">Transmembrane</keyword>
<keyword evidence="5 7" id="KW-1133">Transmembrane helix</keyword>
<dbReference type="Gene3D" id="1.20.144.10">
    <property type="entry name" value="Phosphatidic acid phosphatase type 2/haloperoxidase"/>
    <property type="match status" value="1"/>
</dbReference>
<feature type="transmembrane region" description="Helical" evidence="7">
    <location>
        <begin position="191"/>
        <end position="209"/>
    </location>
</feature>
<comment type="subcellular location">
    <subcellularLocation>
        <location evidence="1">Cell membrane</location>
        <topology evidence="1">Multi-pass membrane protein</topology>
    </subcellularLocation>
</comment>
<evidence type="ECO:0000256" key="2">
    <source>
        <dbReference type="ARBA" id="ARBA00022475"/>
    </source>
</evidence>
<organism evidence="9 10">
    <name type="scientific">Deefgea chitinilytica</name>
    <dbReference type="NCBI Taxonomy" id="570276"/>
    <lineage>
        <taxon>Bacteria</taxon>
        <taxon>Pseudomonadati</taxon>
        <taxon>Pseudomonadota</taxon>
        <taxon>Betaproteobacteria</taxon>
        <taxon>Neisseriales</taxon>
        <taxon>Chitinibacteraceae</taxon>
        <taxon>Deefgea</taxon>
    </lineage>
</organism>
<reference evidence="9 10" key="1">
    <citation type="submission" date="2019-11" db="EMBL/GenBank/DDBJ databases">
        <title>Novel Deefgea species.</title>
        <authorList>
            <person name="Han J.-H."/>
        </authorList>
    </citation>
    <scope>NUCLEOTIDE SEQUENCE [LARGE SCALE GENOMIC DNA]</scope>
    <source>
        <strain evidence="9 10">LMG 24817</strain>
    </source>
</reference>
<evidence type="ECO:0000259" key="8">
    <source>
        <dbReference type="SMART" id="SM00014"/>
    </source>
</evidence>
<dbReference type="Pfam" id="PF01569">
    <property type="entry name" value="PAP2"/>
    <property type="match status" value="1"/>
</dbReference>
<feature type="transmembrane region" description="Helical" evidence="7">
    <location>
        <begin position="59"/>
        <end position="86"/>
    </location>
</feature>
<keyword evidence="6 7" id="KW-0472">Membrane</keyword>
<feature type="transmembrane region" description="Helical" evidence="7">
    <location>
        <begin position="165"/>
        <end position="185"/>
    </location>
</feature>
<evidence type="ECO:0000256" key="5">
    <source>
        <dbReference type="ARBA" id="ARBA00022989"/>
    </source>
</evidence>
<comment type="caution">
    <text evidence="9">The sequence shown here is derived from an EMBL/GenBank/DDBJ whole genome shotgun (WGS) entry which is preliminary data.</text>
</comment>
<evidence type="ECO:0000256" key="3">
    <source>
        <dbReference type="ARBA" id="ARBA00022692"/>
    </source>
</evidence>
<proteinExistence type="predicted"/>
<dbReference type="SUPFAM" id="SSF48317">
    <property type="entry name" value="Acid phosphatase/Vanadium-dependent haloperoxidase"/>
    <property type="match status" value="1"/>
</dbReference>
<gene>
    <name evidence="9" type="ORF">GM173_15125</name>
</gene>
<keyword evidence="4" id="KW-0378">Hydrolase</keyword>
<feature type="transmembrane region" description="Helical" evidence="7">
    <location>
        <begin position="21"/>
        <end position="39"/>
    </location>
</feature>
<evidence type="ECO:0000313" key="10">
    <source>
        <dbReference type="Proteomes" id="UP001195660"/>
    </source>
</evidence>
<dbReference type="PANTHER" id="PTHR14969">
    <property type="entry name" value="SPHINGOSINE-1-PHOSPHATE PHOSPHOHYDROLASE"/>
    <property type="match status" value="1"/>
</dbReference>
<dbReference type="InterPro" id="IPR036938">
    <property type="entry name" value="PAP2/HPO_sf"/>
</dbReference>
<name>A0ABS2CFW4_9NEIS</name>
<accession>A0ABS2CFW4</accession>
<protein>
    <submittedName>
        <fullName evidence="9">Phosphatase PAP2 family protein</fullName>
    </submittedName>
</protein>
<dbReference type="RefSeq" id="WP_203572229.1">
    <property type="nucleotide sequence ID" value="NZ_WOFE01000012.1"/>
</dbReference>
<feature type="transmembrane region" description="Helical" evidence="7">
    <location>
        <begin position="136"/>
        <end position="153"/>
    </location>
</feature>
<evidence type="ECO:0000256" key="7">
    <source>
        <dbReference type="SAM" id="Phobius"/>
    </source>
</evidence>
<feature type="transmembrane region" description="Helical" evidence="7">
    <location>
        <begin position="93"/>
        <end position="116"/>
    </location>
</feature>
<dbReference type="InterPro" id="IPR000326">
    <property type="entry name" value="PAP2/HPO"/>
</dbReference>
<sequence>MRNFSLRSSAIAPDTLRRLKWLAGTGLIAFLALTAAIDTPFLNAIDQGMSHALYNAHPIWVAICRVLALLASFPGSLLISLCFSLWFWSRDRFAAYGLPLAVVASWSLAGVIKYSVLRPRPELEHLAHANSPSFPSGHSMVAWALPFILALIFSQRHPEKGRKFYTTAFLTALICGLARVGLGVHHFSDVLAAYSAAMIIVAGFAILYAKHQSRSWG</sequence>
<feature type="domain" description="Phosphatidic acid phosphatase type 2/haloperoxidase" evidence="8">
    <location>
        <begin position="96"/>
        <end position="205"/>
    </location>
</feature>
<dbReference type="EMBL" id="WOFE01000012">
    <property type="protein sequence ID" value="MBM5572902.1"/>
    <property type="molecule type" value="Genomic_DNA"/>
</dbReference>
<evidence type="ECO:0000256" key="4">
    <source>
        <dbReference type="ARBA" id="ARBA00022801"/>
    </source>
</evidence>
<dbReference type="PANTHER" id="PTHR14969:SF62">
    <property type="entry name" value="DECAPRENYLPHOSPHORYL-5-PHOSPHORIBOSE PHOSPHATASE RV3807C-RELATED"/>
    <property type="match status" value="1"/>
</dbReference>
<dbReference type="Proteomes" id="UP001195660">
    <property type="component" value="Unassembled WGS sequence"/>
</dbReference>
<keyword evidence="2" id="KW-1003">Cell membrane</keyword>
<evidence type="ECO:0000313" key="9">
    <source>
        <dbReference type="EMBL" id="MBM5572902.1"/>
    </source>
</evidence>
<evidence type="ECO:0000256" key="6">
    <source>
        <dbReference type="ARBA" id="ARBA00023136"/>
    </source>
</evidence>
<dbReference type="SMART" id="SM00014">
    <property type="entry name" value="acidPPc"/>
    <property type="match status" value="1"/>
</dbReference>
<dbReference type="CDD" id="cd03392">
    <property type="entry name" value="PAP2_like_2"/>
    <property type="match status" value="1"/>
</dbReference>
<keyword evidence="10" id="KW-1185">Reference proteome</keyword>